<accession>A0A0C2IFG8</accession>
<dbReference type="Proteomes" id="UP000031535">
    <property type="component" value="Unassembled WGS sequence"/>
</dbReference>
<keyword evidence="2" id="KW-1185">Reference proteome</keyword>
<dbReference type="PATRIC" id="fig|226910.6.peg.2738"/>
<reference evidence="1 2" key="1">
    <citation type="submission" date="2015-01" db="EMBL/GenBank/DDBJ databases">
        <title>Complete genome of Pseudomonas batumici UCM B-321 producer of the batumin antibiotic with strong antistaphilococcal and potential anticancer activity.</title>
        <authorList>
            <person name="Klochko V.V."/>
            <person name="Zelena L.B."/>
            <person name="Elena K.A."/>
            <person name="Reva O.N."/>
        </authorList>
    </citation>
    <scope>NUCLEOTIDE SEQUENCE [LARGE SCALE GENOMIC DNA]</scope>
    <source>
        <strain evidence="1 2">UCM B-321</strain>
    </source>
</reference>
<sequence>MEQSSFQSYAKTLSNEVYIEVDIETVYAYITQPDRWHEWHPTSVSAETGIRGPLPKDHRFTGVIDLLGLRIEMNYRVVIANPPAEFKAAFTSSVVDGCIHYSLHRAGPGTRLTRSLQYITELNLGGLQARLVELSTQAMNNLKRLLETPKRSTA</sequence>
<gene>
    <name evidence="1" type="ORF">UCMB321_2748</name>
</gene>
<dbReference type="InterPro" id="IPR023393">
    <property type="entry name" value="START-like_dom_sf"/>
</dbReference>
<dbReference type="InterPro" id="IPR019587">
    <property type="entry name" value="Polyketide_cyclase/dehydratase"/>
</dbReference>
<dbReference type="OrthoDB" id="5965958at2"/>
<dbReference type="Pfam" id="PF10604">
    <property type="entry name" value="Polyketide_cyc2"/>
    <property type="match status" value="1"/>
</dbReference>
<name>A0A0C2IFG8_9PSED</name>
<dbReference type="Gene3D" id="3.30.530.20">
    <property type="match status" value="1"/>
</dbReference>
<evidence type="ECO:0008006" key="3">
    <source>
        <dbReference type="Google" id="ProtNLM"/>
    </source>
</evidence>
<dbReference type="SUPFAM" id="SSF55961">
    <property type="entry name" value="Bet v1-like"/>
    <property type="match status" value="1"/>
</dbReference>
<evidence type="ECO:0000313" key="2">
    <source>
        <dbReference type="Proteomes" id="UP000031535"/>
    </source>
</evidence>
<comment type="caution">
    <text evidence="1">The sequence shown here is derived from an EMBL/GenBank/DDBJ whole genome shotgun (WGS) entry which is preliminary data.</text>
</comment>
<dbReference type="EMBL" id="JXDG01000035">
    <property type="protein sequence ID" value="KIH83622.1"/>
    <property type="molecule type" value="Genomic_DNA"/>
</dbReference>
<proteinExistence type="predicted"/>
<organism evidence="1 2">
    <name type="scientific">Pseudomonas batumici</name>
    <dbReference type="NCBI Taxonomy" id="226910"/>
    <lineage>
        <taxon>Bacteria</taxon>
        <taxon>Pseudomonadati</taxon>
        <taxon>Pseudomonadota</taxon>
        <taxon>Gammaproteobacteria</taxon>
        <taxon>Pseudomonadales</taxon>
        <taxon>Pseudomonadaceae</taxon>
        <taxon>Pseudomonas</taxon>
    </lineage>
</organism>
<evidence type="ECO:0000313" key="1">
    <source>
        <dbReference type="EMBL" id="KIH83622.1"/>
    </source>
</evidence>
<dbReference type="RefSeq" id="WP_040067576.1">
    <property type="nucleotide sequence ID" value="NZ_JXDG01000035.1"/>
</dbReference>
<dbReference type="AlphaFoldDB" id="A0A0C2IFG8"/>
<dbReference type="STRING" id="226910.UCMB321_2748"/>
<protein>
    <recommendedName>
        <fullName evidence="3">Polyketide cyclase / dehydrase and lipid transport</fullName>
    </recommendedName>
</protein>